<evidence type="ECO:0008006" key="3">
    <source>
        <dbReference type="Google" id="ProtNLM"/>
    </source>
</evidence>
<keyword evidence="2" id="KW-1185">Reference proteome</keyword>
<dbReference type="EMBL" id="CP094534">
    <property type="protein sequence ID" value="UOE34213.1"/>
    <property type="molecule type" value="Genomic_DNA"/>
</dbReference>
<evidence type="ECO:0000313" key="1">
    <source>
        <dbReference type="EMBL" id="UOE34213.1"/>
    </source>
</evidence>
<organism evidence="1 2">
    <name type="scientific">Hymenobacter monticola</name>
    <dbReference type="NCBI Taxonomy" id="1705399"/>
    <lineage>
        <taxon>Bacteria</taxon>
        <taxon>Pseudomonadati</taxon>
        <taxon>Bacteroidota</taxon>
        <taxon>Cytophagia</taxon>
        <taxon>Cytophagales</taxon>
        <taxon>Hymenobacteraceae</taxon>
        <taxon>Hymenobacter</taxon>
    </lineage>
</organism>
<gene>
    <name evidence="1" type="ORF">MTP16_00845</name>
</gene>
<dbReference type="RefSeq" id="WP_243515058.1">
    <property type="nucleotide sequence ID" value="NZ_CP094534.1"/>
</dbReference>
<reference evidence="1 2" key="1">
    <citation type="submission" date="2022-03" db="EMBL/GenBank/DDBJ databases">
        <title>Hymenobactersp. isolated from the air.</title>
        <authorList>
            <person name="Won M."/>
            <person name="Kwon S.-W."/>
        </authorList>
    </citation>
    <scope>NUCLEOTIDE SEQUENCE [LARGE SCALE GENOMIC DNA]</scope>
    <source>
        <strain evidence="1 2">KACC 22596</strain>
    </source>
</reference>
<protein>
    <recommendedName>
        <fullName evidence="3">Replication initiation factor domain-containing protein</fullName>
    </recommendedName>
</protein>
<accession>A0ABY4B8X1</accession>
<name>A0ABY4B8X1_9BACT</name>
<evidence type="ECO:0000313" key="2">
    <source>
        <dbReference type="Proteomes" id="UP000831390"/>
    </source>
</evidence>
<proteinExistence type="predicted"/>
<dbReference type="Proteomes" id="UP000831390">
    <property type="component" value="Chromosome"/>
</dbReference>
<sequence length="410" mass="47252">MSPITKAPILNYVLCLDRLEIMLKPAHEVFAPMPVNFNAISRLTALPSYNVNGVALEIASKCENSNYHVAYNIIIDKQRFGTLLLDRTKFYHCDNNLFKLQLTNHTCYTAWLPKLHLFLTSFHLEVNNITALEISMDTNTDILSDFFHYFNQPDVFHLVSGLKPASNIERYGELYRDGSTVDTFYLGKTSKKVKIYNKSLDIVKKGKHYITDYHKANGLDIDSQIFRLELALTNNALKRSTTVYKHKYNGEELSVYQYEKLSNKGEPKTSQYNKHTRKTSINITIDDLADSNKLSGLLELLMPTVLQFKIMDNKRISRCTDVQFVKFKTLSNIQYIHTTDKTKNRDTNMNKNAIHQNLKCFVKTKAPEMQKAALRLATDANLVEYYDQLLKQLHIESKPVAPIFKHSLSF</sequence>